<evidence type="ECO:0000256" key="7">
    <source>
        <dbReference type="ARBA" id="ARBA00022989"/>
    </source>
</evidence>
<dbReference type="KEGG" id="tac:Ta0017"/>
<feature type="transmembrane region" description="Helical" evidence="9">
    <location>
        <begin position="275"/>
        <end position="296"/>
    </location>
</feature>
<keyword evidence="8 9" id="KW-0472">Membrane</keyword>
<dbReference type="Proteomes" id="UP000001024">
    <property type="component" value="Chromosome"/>
</dbReference>
<comment type="function">
    <text evidence="1">Potential transporter for phosphate.</text>
</comment>
<keyword evidence="6 9" id="KW-0812">Transmembrane</keyword>
<evidence type="ECO:0000256" key="6">
    <source>
        <dbReference type="ARBA" id="ARBA00022692"/>
    </source>
</evidence>
<evidence type="ECO:0000256" key="3">
    <source>
        <dbReference type="ARBA" id="ARBA00009916"/>
    </source>
</evidence>
<comment type="similarity">
    <text evidence="3">Belongs to the inorganic phosphate transporter (PiT) (TC 2.A.20) family.</text>
</comment>
<evidence type="ECO:0000313" key="10">
    <source>
        <dbReference type="EMBL" id="CAC11166.1"/>
    </source>
</evidence>
<evidence type="ECO:0000256" key="5">
    <source>
        <dbReference type="ARBA" id="ARBA00022592"/>
    </source>
</evidence>
<dbReference type="InterPro" id="IPR001204">
    <property type="entry name" value="Phos_transporter"/>
</dbReference>
<dbReference type="AlphaFoldDB" id="Q9HM52"/>
<protein>
    <submittedName>
        <fullName evidence="10">Hypothetical membrane protein</fullName>
    </submittedName>
</protein>
<evidence type="ECO:0000256" key="2">
    <source>
        <dbReference type="ARBA" id="ARBA00004141"/>
    </source>
</evidence>
<dbReference type="eggNOG" id="arCOG02267">
    <property type="taxonomic scope" value="Archaea"/>
</dbReference>
<organism evidence="10 11">
    <name type="scientific">Thermoplasma acidophilum (strain ATCC 25905 / DSM 1728 / JCM 9062 / NBRC 15155 / AMRC-C165)</name>
    <dbReference type="NCBI Taxonomy" id="273075"/>
    <lineage>
        <taxon>Archaea</taxon>
        <taxon>Methanobacteriati</taxon>
        <taxon>Thermoplasmatota</taxon>
        <taxon>Thermoplasmata</taxon>
        <taxon>Thermoplasmatales</taxon>
        <taxon>Thermoplasmataceae</taxon>
        <taxon>Thermoplasma</taxon>
    </lineage>
</organism>
<feature type="transmembrane region" description="Helical" evidence="9">
    <location>
        <begin position="118"/>
        <end position="140"/>
    </location>
</feature>
<proteinExistence type="inferred from homology"/>
<keyword evidence="4" id="KW-0813">Transport</keyword>
<dbReference type="EMBL" id="AL445063">
    <property type="protein sequence ID" value="CAC11166.1"/>
    <property type="molecule type" value="Genomic_DNA"/>
</dbReference>
<feature type="transmembrane region" description="Helical" evidence="9">
    <location>
        <begin position="73"/>
        <end position="106"/>
    </location>
</feature>
<dbReference type="RefSeq" id="WP_010900444.1">
    <property type="nucleotide sequence ID" value="NC_002578.1"/>
</dbReference>
<gene>
    <name evidence="10" type="ordered locus">Ta0017</name>
</gene>
<dbReference type="OrthoDB" id="101311at2157"/>
<keyword evidence="11" id="KW-1185">Reference proteome</keyword>
<dbReference type="PANTHER" id="PTHR11101">
    <property type="entry name" value="PHOSPHATE TRANSPORTER"/>
    <property type="match status" value="1"/>
</dbReference>
<comment type="subcellular location">
    <subcellularLocation>
        <location evidence="2">Membrane</location>
        <topology evidence="2">Multi-pass membrane protein</topology>
    </subcellularLocation>
</comment>
<dbReference type="EnsemblBacteria" id="CAC11166">
    <property type="protein sequence ID" value="CAC11166"/>
    <property type="gene ID" value="CAC11166"/>
</dbReference>
<dbReference type="GO" id="GO:0005315">
    <property type="term" value="F:phosphate transmembrane transporter activity"/>
    <property type="evidence" value="ECO:0007669"/>
    <property type="project" value="InterPro"/>
</dbReference>
<dbReference type="PANTHER" id="PTHR11101:SF80">
    <property type="entry name" value="PHOSPHATE TRANSPORTER"/>
    <property type="match status" value="1"/>
</dbReference>
<name>Q9HM52_THEAC</name>
<keyword evidence="5" id="KW-0592">Phosphate transport</keyword>
<feature type="transmembrane region" description="Helical" evidence="9">
    <location>
        <begin position="224"/>
        <end position="246"/>
    </location>
</feature>
<dbReference type="InParanoid" id="Q9HM52"/>
<feature type="transmembrane region" description="Helical" evidence="9">
    <location>
        <begin position="161"/>
        <end position="182"/>
    </location>
</feature>
<accession>Q9HM52</accession>
<reference evidence="10 11" key="1">
    <citation type="journal article" date="2000" name="Nature">
        <title>The genome sequence of the thermoacidophilic scavenger Thermoplasma acidophilum.</title>
        <authorList>
            <person name="Ruepp A."/>
            <person name="Graml W."/>
            <person name="Santos-Martinez M.L."/>
            <person name="Koretke K.K."/>
            <person name="Volker C."/>
            <person name="Mewes H.W."/>
            <person name="Frishman D."/>
            <person name="Stocker S."/>
            <person name="Lupas A.N."/>
            <person name="Baumeister W."/>
        </authorList>
    </citation>
    <scope>NUCLEOTIDE SEQUENCE [LARGE SCALE GENOMIC DNA]</scope>
    <source>
        <strain evidence="11">ATCC 25905 / DSM 1728 / JCM 9062 / NBRC 15155 / AMRC-C165</strain>
    </source>
</reference>
<dbReference type="HOGENOM" id="CLU_932616_0_0_2"/>
<dbReference type="GO" id="GO:0035435">
    <property type="term" value="P:phosphate ion transmembrane transport"/>
    <property type="evidence" value="ECO:0007669"/>
    <property type="project" value="TreeGrafter"/>
</dbReference>
<feature type="transmembrane region" description="Helical" evidence="9">
    <location>
        <begin position="32"/>
        <end position="52"/>
    </location>
</feature>
<sequence length="297" mass="32048">MLAILIFSFLLVILVAGNNSSAVSGTIIGSKMMNKSLALAITAVGYIAGYLLEGRFLQHAVNELLPFEPEYVLYAIIASFVIFTIAFFVKVPISLTMALVGSAIGLSLKLGYSSDARFLTEVIIAWIAAPLISVGSSYVFNDRLSKMRHGDIWRYASAIKVMPIVTAIFTAFTLGANTIGFLGDISGTAVFNEILISIGSVIGTFFFSSGIMKSVSQNMYMMKYTNAFSSQLISALVVEVSTLFSIPMSNTQTLTSAVLGAGLSYRAKAIYLKPFLYIVIMWILSPLIGMAFTYALA</sequence>
<evidence type="ECO:0000313" key="11">
    <source>
        <dbReference type="Proteomes" id="UP000001024"/>
    </source>
</evidence>
<dbReference type="STRING" id="273075.gene:9571233"/>
<evidence type="ECO:0000256" key="9">
    <source>
        <dbReference type="SAM" id="Phobius"/>
    </source>
</evidence>
<feature type="transmembrane region" description="Helical" evidence="9">
    <location>
        <begin position="194"/>
        <end position="212"/>
    </location>
</feature>
<evidence type="ECO:0000256" key="4">
    <source>
        <dbReference type="ARBA" id="ARBA00022448"/>
    </source>
</evidence>
<evidence type="ECO:0000256" key="1">
    <source>
        <dbReference type="ARBA" id="ARBA00001981"/>
    </source>
</evidence>
<evidence type="ECO:0000256" key="8">
    <source>
        <dbReference type="ARBA" id="ARBA00023136"/>
    </source>
</evidence>
<dbReference type="Pfam" id="PF01384">
    <property type="entry name" value="PHO4"/>
    <property type="match status" value="1"/>
</dbReference>
<keyword evidence="7 9" id="KW-1133">Transmembrane helix</keyword>
<dbReference type="PaxDb" id="273075-Ta0017"/>
<dbReference type="GO" id="GO:0016020">
    <property type="term" value="C:membrane"/>
    <property type="evidence" value="ECO:0007669"/>
    <property type="project" value="UniProtKB-SubCell"/>
</dbReference>
<dbReference type="FunCoup" id="Q9HM52">
    <property type="interactions" value="5"/>
</dbReference>